<dbReference type="InterPro" id="IPR001584">
    <property type="entry name" value="Integrase_cat-core"/>
</dbReference>
<feature type="domain" description="Integrase catalytic" evidence="1">
    <location>
        <begin position="272"/>
        <end position="314"/>
    </location>
</feature>
<reference evidence="2" key="1">
    <citation type="submission" date="2019-10" db="EMBL/GenBank/DDBJ databases">
        <title>Conservation and host-specific expression of non-tandemly repeated heterogenous ribosome RNA gene in arbuscular mycorrhizal fungi.</title>
        <authorList>
            <person name="Maeda T."/>
            <person name="Kobayashi Y."/>
            <person name="Nakagawa T."/>
            <person name="Ezawa T."/>
            <person name="Yamaguchi K."/>
            <person name="Bino T."/>
            <person name="Nishimoto Y."/>
            <person name="Shigenobu S."/>
            <person name="Kawaguchi M."/>
        </authorList>
    </citation>
    <scope>NUCLEOTIDE SEQUENCE</scope>
    <source>
        <strain evidence="2">HR1</strain>
    </source>
</reference>
<evidence type="ECO:0000313" key="2">
    <source>
        <dbReference type="EMBL" id="GES88974.1"/>
    </source>
</evidence>
<sequence length="405" mass="47657">MPFGLCNAPATFQRTMNKAEKCHFRAKELQFLGHVVGEEGIKPDPEKIDKIVNYPIPVNIRDLRGVLGLFLYYRYASLIGIGAVLAQKDGKDEYVDAYANHSALKWLLNSSSETANRWLERWKIILSEYDYEIQYRKGTKYFNANVLSRINPNTVQYLDALTVSDHYSSTQKAKIHRISSHYILQNNLLYRRIQNGFKRVILHKQIESIFYHLHQDLNAAHLEIDAVFEKVKEHYYWPQMFEDIKNYINICDTYQRRGSQQRVEPLIPIKVGTSFVNQIIDKLCENYQTKHRLTSPYRPQTNGMVECFNRTLGETKKHSTTGFTSFYLVYRRQVTLPIDLKLPNIQEKDEQNPLLARLYRLIENLETDRQEVIDIIDREQQKQKEQHNQQRISVKLKIGDKVLVE</sequence>
<dbReference type="Gene3D" id="1.10.340.70">
    <property type="match status" value="1"/>
</dbReference>
<proteinExistence type="predicted"/>
<dbReference type="GO" id="GO:0015074">
    <property type="term" value="P:DNA integration"/>
    <property type="evidence" value="ECO:0007669"/>
    <property type="project" value="InterPro"/>
</dbReference>
<dbReference type="Pfam" id="PF17921">
    <property type="entry name" value="Integrase_H2C2"/>
    <property type="match status" value="1"/>
</dbReference>
<gene>
    <name evidence="2" type="ORF">RCL2_001589700</name>
</gene>
<dbReference type="InterPro" id="IPR050951">
    <property type="entry name" value="Retrovirus_Pol_polyprotein"/>
</dbReference>
<name>A0A8H3LL56_9GLOM</name>
<dbReference type="InterPro" id="IPR012337">
    <property type="entry name" value="RNaseH-like_sf"/>
</dbReference>
<dbReference type="Proteomes" id="UP000615446">
    <property type="component" value="Unassembled WGS sequence"/>
</dbReference>
<dbReference type="GO" id="GO:0003676">
    <property type="term" value="F:nucleic acid binding"/>
    <property type="evidence" value="ECO:0007669"/>
    <property type="project" value="InterPro"/>
</dbReference>
<dbReference type="EMBL" id="BLAL01000182">
    <property type="protein sequence ID" value="GES88974.1"/>
    <property type="molecule type" value="Genomic_DNA"/>
</dbReference>
<evidence type="ECO:0000313" key="3">
    <source>
        <dbReference type="Proteomes" id="UP000615446"/>
    </source>
</evidence>
<dbReference type="InterPro" id="IPR041588">
    <property type="entry name" value="Integrase_H2C2"/>
</dbReference>
<dbReference type="PANTHER" id="PTHR37984:SF15">
    <property type="entry name" value="INTEGRASE CATALYTIC DOMAIN-CONTAINING PROTEIN"/>
    <property type="match status" value="1"/>
</dbReference>
<evidence type="ECO:0000259" key="1">
    <source>
        <dbReference type="PROSITE" id="PS50994"/>
    </source>
</evidence>
<dbReference type="SUPFAM" id="SSF56672">
    <property type="entry name" value="DNA/RNA polymerases"/>
    <property type="match status" value="1"/>
</dbReference>
<dbReference type="OrthoDB" id="8065738at2759"/>
<protein>
    <submittedName>
        <fullName evidence="2">Uncharacterized protein LOC112590122</fullName>
    </submittedName>
</protein>
<organism evidence="2 3">
    <name type="scientific">Rhizophagus clarus</name>
    <dbReference type="NCBI Taxonomy" id="94130"/>
    <lineage>
        <taxon>Eukaryota</taxon>
        <taxon>Fungi</taxon>
        <taxon>Fungi incertae sedis</taxon>
        <taxon>Mucoromycota</taxon>
        <taxon>Glomeromycotina</taxon>
        <taxon>Glomeromycetes</taxon>
        <taxon>Glomerales</taxon>
        <taxon>Glomeraceae</taxon>
        <taxon>Rhizophagus</taxon>
    </lineage>
</organism>
<dbReference type="InterPro" id="IPR036397">
    <property type="entry name" value="RNaseH_sf"/>
</dbReference>
<dbReference type="PANTHER" id="PTHR37984">
    <property type="entry name" value="PROTEIN CBG26694"/>
    <property type="match status" value="1"/>
</dbReference>
<dbReference type="AlphaFoldDB" id="A0A8H3LL56"/>
<dbReference type="InterPro" id="IPR043502">
    <property type="entry name" value="DNA/RNA_pol_sf"/>
</dbReference>
<dbReference type="GO" id="GO:0005634">
    <property type="term" value="C:nucleus"/>
    <property type="evidence" value="ECO:0007669"/>
    <property type="project" value="UniProtKB-ARBA"/>
</dbReference>
<dbReference type="Gene3D" id="3.30.420.10">
    <property type="entry name" value="Ribonuclease H-like superfamily/Ribonuclease H"/>
    <property type="match status" value="1"/>
</dbReference>
<accession>A0A8H3LL56</accession>
<comment type="caution">
    <text evidence="2">The sequence shown here is derived from an EMBL/GenBank/DDBJ whole genome shotgun (WGS) entry which is preliminary data.</text>
</comment>
<dbReference type="PROSITE" id="PS50994">
    <property type="entry name" value="INTEGRASE"/>
    <property type="match status" value="1"/>
</dbReference>
<dbReference type="SUPFAM" id="SSF53098">
    <property type="entry name" value="Ribonuclease H-like"/>
    <property type="match status" value="1"/>
</dbReference>